<proteinExistence type="predicted"/>
<dbReference type="EMBL" id="FMBA01000060">
    <property type="protein sequence ID" value="SCC26792.1"/>
    <property type="molecule type" value="Genomic_DNA"/>
</dbReference>
<organism evidence="2 3">
    <name type="scientific">Gilliamella intestini</name>
    <dbReference type="NCBI Taxonomy" id="1798183"/>
    <lineage>
        <taxon>Bacteria</taxon>
        <taxon>Pseudomonadati</taxon>
        <taxon>Pseudomonadota</taxon>
        <taxon>Gammaproteobacteria</taxon>
        <taxon>Orbales</taxon>
        <taxon>Orbaceae</taxon>
        <taxon>Gilliamella</taxon>
    </lineage>
</organism>
<dbReference type="SMART" id="SM00507">
    <property type="entry name" value="HNHc"/>
    <property type="match status" value="1"/>
</dbReference>
<dbReference type="STRING" id="1798183.GA0061080_106012"/>
<reference evidence="3" key="1">
    <citation type="submission" date="2016-08" db="EMBL/GenBank/DDBJ databases">
        <authorList>
            <person name="Varghese N."/>
            <person name="Submissions Spin"/>
        </authorList>
    </citation>
    <scope>NUCLEOTIDE SEQUENCE [LARGE SCALE GENOMIC DNA]</scope>
    <source>
        <strain evidence="3">R-53144</strain>
    </source>
</reference>
<feature type="domain" description="HNH nuclease" evidence="1">
    <location>
        <begin position="256"/>
        <end position="305"/>
    </location>
</feature>
<dbReference type="Proteomes" id="UP000199698">
    <property type="component" value="Unassembled WGS sequence"/>
</dbReference>
<accession>A0A1C4D628</accession>
<dbReference type="RefSeq" id="WP_091125518.1">
    <property type="nucleotide sequence ID" value="NZ_FMBA01000060.1"/>
</dbReference>
<dbReference type="AlphaFoldDB" id="A0A1C4D628"/>
<evidence type="ECO:0000313" key="2">
    <source>
        <dbReference type="EMBL" id="SCC26792.1"/>
    </source>
</evidence>
<dbReference type="OrthoDB" id="6700725at2"/>
<dbReference type="InterPro" id="IPR010373">
    <property type="entry name" value="DUF968"/>
</dbReference>
<gene>
    <name evidence="2" type="ORF">GA0061080_106012</name>
</gene>
<dbReference type="Pfam" id="PF06147">
    <property type="entry name" value="DUF968"/>
    <property type="match status" value="1"/>
</dbReference>
<dbReference type="InterPro" id="IPR003615">
    <property type="entry name" value="HNH_nuc"/>
</dbReference>
<evidence type="ECO:0000313" key="3">
    <source>
        <dbReference type="Proteomes" id="UP000199698"/>
    </source>
</evidence>
<sequence length="339" mass="39505">MKAILTPYYQPELGLVILKPGAELLKKLCTGNRIIISQSGEEHAGIKSGIIQDEQPLLNNKYIDSFILHDKVIDKLKNLYDFDYWLNQRYKCQLEDGEYCHHELVNEKVGHSAIRVCWHHNKDLVIDDKVKTLAQRNLKQFLIECVINQLKHDSNHQLSIQELAWWAVINQLHELIPENMARLLHNRPIEEIKSVYKESELVASDDRSKPRLQNEINNTHQQLQALFKPVKKIAVDPESPESFMLRPKLKRWECEKYTKWVKTQPCVCCGKQADDPHHIIGYGQGKMGGKAHDIFTLPLCRIHHNELHKNAEEWEQKHGSQILLLIQFLDRVFGMKVIT</sequence>
<protein>
    <recommendedName>
        <fullName evidence="1">HNH nuclease domain-containing protein</fullName>
    </recommendedName>
</protein>
<name>A0A1C4D628_9GAMM</name>
<evidence type="ECO:0000259" key="1">
    <source>
        <dbReference type="SMART" id="SM00507"/>
    </source>
</evidence>
<keyword evidence="3" id="KW-1185">Reference proteome</keyword>